<dbReference type="AlphaFoldDB" id="A0A167WGT3"/>
<organism evidence="2 3">
    <name type="scientific">Athelia psychrophila</name>
    <dbReference type="NCBI Taxonomy" id="1759441"/>
    <lineage>
        <taxon>Eukaryota</taxon>
        <taxon>Fungi</taxon>
        <taxon>Dikarya</taxon>
        <taxon>Basidiomycota</taxon>
        <taxon>Agaricomycotina</taxon>
        <taxon>Agaricomycetes</taxon>
        <taxon>Agaricomycetidae</taxon>
        <taxon>Atheliales</taxon>
        <taxon>Atheliaceae</taxon>
        <taxon>Athelia</taxon>
    </lineage>
</organism>
<feature type="compositionally biased region" description="Polar residues" evidence="1">
    <location>
        <begin position="20"/>
        <end position="30"/>
    </location>
</feature>
<protein>
    <submittedName>
        <fullName evidence="2">Uncharacterized protein</fullName>
    </submittedName>
</protein>
<proteinExistence type="predicted"/>
<keyword evidence="3" id="KW-1185">Reference proteome</keyword>
<reference evidence="2 3" key="1">
    <citation type="journal article" date="2016" name="Mol. Biol. Evol.">
        <title>Comparative Genomics of Early-Diverging Mushroom-Forming Fungi Provides Insights into the Origins of Lignocellulose Decay Capabilities.</title>
        <authorList>
            <person name="Nagy L.G."/>
            <person name="Riley R."/>
            <person name="Tritt A."/>
            <person name="Adam C."/>
            <person name="Daum C."/>
            <person name="Floudas D."/>
            <person name="Sun H."/>
            <person name="Yadav J.S."/>
            <person name="Pangilinan J."/>
            <person name="Larsson K.H."/>
            <person name="Matsuura K."/>
            <person name="Barry K."/>
            <person name="Labutti K."/>
            <person name="Kuo R."/>
            <person name="Ohm R.A."/>
            <person name="Bhattacharya S.S."/>
            <person name="Shirouzu T."/>
            <person name="Yoshinaga Y."/>
            <person name="Martin F.M."/>
            <person name="Grigoriev I.V."/>
            <person name="Hibbett D.S."/>
        </authorList>
    </citation>
    <scope>NUCLEOTIDE SEQUENCE [LARGE SCALE GENOMIC DNA]</scope>
    <source>
        <strain evidence="2 3">CBS 109695</strain>
    </source>
</reference>
<evidence type="ECO:0000313" key="3">
    <source>
        <dbReference type="Proteomes" id="UP000076532"/>
    </source>
</evidence>
<gene>
    <name evidence="2" type="ORF">FIBSPDRAFT_966724</name>
</gene>
<dbReference type="EMBL" id="KV417804">
    <property type="protein sequence ID" value="KZP06081.1"/>
    <property type="molecule type" value="Genomic_DNA"/>
</dbReference>
<name>A0A167WGT3_9AGAM</name>
<sequence length="109" mass="11269">MQSFIGGNHGFPSPSHMPITASNSVTSDPSADTGDGIAGLSVGEGRTVSSPGTSAMETPIGPTPPAPVRKTGRFIHRIKLILARLILALPSRKGTKSRRSAQPRPASTI</sequence>
<feature type="compositionally biased region" description="Polar residues" evidence="1">
    <location>
        <begin position="47"/>
        <end position="56"/>
    </location>
</feature>
<evidence type="ECO:0000313" key="2">
    <source>
        <dbReference type="EMBL" id="KZP06081.1"/>
    </source>
</evidence>
<evidence type="ECO:0000256" key="1">
    <source>
        <dbReference type="SAM" id="MobiDB-lite"/>
    </source>
</evidence>
<feature type="region of interest" description="Disordered" evidence="1">
    <location>
        <begin position="1"/>
        <end position="71"/>
    </location>
</feature>
<accession>A0A167WGT3</accession>
<dbReference type="Proteomes" id="UP000076532">
    <property type="component" value="Unassembled WGS sequence"/>
</dbReference>